<reference evidence="2" key="1">
    <citation type="submission" date="2021-02" db="EMBL/GenBank/DDBJ databases">
        <authorList>
            <person name="Nowell W R."/>
        </authorList>
    </citation>
    <scope>NUCLEOTIDE SEQUENCE</scope>
</reference>
<evidence type="ECO:0000313" key="3">
    <source>
        <dbReference type="EMBL" id="CAF3944939.1"/>
    </source>
</evidence>
<dbReference type="OrthoDB" id="10048071at2759"/>
<dbReference type="AlphaFoldDB" id="A0A814VQB1"/>
<accession>A0A814VQB1</accession>
<protein>
    <submittedName>
        <fullName evidence="2">Uncharacterized protein</fullName>
    </submittedName>
</protein>
<evidence type="ECO:0000313" key="4">
    <source>
        <dbReference type="Proteomes" id="UP000663882"/>
    </source>
</evidence>
<evidence type="ECO:0000313" key="2">
    <source>
        <dbReference type="EMBL" id="CAF1194149.1"/>
    </source>
</evidence>
<gene>
    <name evidence="3" type="ORF">OTI717_LOCUS26070</name>
    <name evidence="2" type="ORF">RFH988_LOCUS24228</name>
</gene>
<proteinExistence type="predicted"/>
<feature type="region of interest" description="Disordered" evidence="1">
    <location>
        <begin position="1"/>
        <end position="21"/>
    </location>
</feature>
<feature type="compositionally biased region" description="Basic residues" evidence="1">
    <location>
        <begin position="470"/>
        <end position="486"/>
    </location>
</feature>
<dbReference type="InterPro" id="IPR036397">
    <property type="entry name" value="RNaseH_sf"/>
</dbReference>
<dbReference type="Gene3D" id="3.30.420.10">
    <property type="entry name" value="Ribonuclease H-like superfamily/Ribonuclease H"/>
    <property type="match status" value="1"/>
</dbReference>
<name>A0A814VQB1_9BILA</name>
<dbReference type="EMBL" id="CAJOAX010005356">
    <property type="protein sequence ID" value="CAF3944939.1"/>
    <property type="molecule type" value="Genomic_DNA"/>
</dbReference>
<organism evidence="2 4">
    <name type="scientific">Rotaria sordida</name>
    <dbReference type="NCBI Taxonomy" id="392033"/>
    <lineage>
        <taxon>Eukaryota</taxon>
        <taxon>Metazoa</taxon>
        <taxon>Spiralia</taxon>
        <taxon>Gnathifera</taxon>
        <taxon>Rotifera</taxon>
        <taxon>Eurotatoria</taxon>
        <taxon>Bdelloidea</taxon>
        <taxon>Philodinida</taxon>
        <taxon>Philodinidae</taxon>
        <taxon>Rotaria</taxon>
    </lineage>
</organism>
<dbReference type="GO" id="GO:0003676">
    <property type="term" value="F:nucleic acid binding"/>
    <property type="evidence" value="ECO:0007669"/>
    <property type="project" value="InterPro"/>
</dbReference>
<comment type="caution">
    <text evidence="2">The sequence shown here is derived from an EMBL/GenBank/DDBJ whole genome shotgun (WGS) entry which is preliminary data.</text>
</comment>
<dbReference type="Proteomes" id="UP000663882">
    <property type="component" value="Unassembled WGS sequence"/>
</dbReference>
<evidence type="ECO:0000256" key="1">
    <source>
        <dbReference type="SAM" id="MobiDB-lite"/>
    </source>
</evidence>
<feature type="region of interest" description="Disordered" evidence="1">
    <location>
        <begin position="466"/>
        <end position="486"/>
    </location>
</feature>
<dbReference type="EMBL" id="CAJNOO010001747">
    <property type="protein sequence ID" value="CAF1194149.1"/>
    <property type="molecule type" value="Genomic_DNA"/>
</dbReference>
<sequence>MLSENEYRKTKQQLENIPRDLPTKQKNNLKKLLQKKLHEHELASKYPPFQPLPYTQFFINYATHELTLLHLIESVQCSKKIILDTESITIPHQPNEPALIQLQLILPTSYSYVIFVEVCHLPREHDTTFDLIKLFFHTLFQFDKIIYIWGEIKELTKFIKFGLFSNEQIRLSNNINCQDEFKKYWQRNYPHKISSYGSTKDSQCNCESCLGINPQDPWSLQNAVAHKLHLYLDKRFTISQFDIGLDSQLKHLNDSEIKHRERMIHYAANDCLSIYQLILELNFFHHEQSVTSLSSHKSNKNISNYSFQLLPISSNDDLIVPNEYDIPSTSRTVYLIETPTVILDTHSSTPSQFPTTTNTSTKPKYKKELSAEERKKLHNKTCTLKQRKRYFRFQITREDIDKRFTTKQIKKILKQHNIPVTAVSFSSRTSKKALIIGLKEITKLSIYENIVADLFTKQHYEQFRNDKYKSRSSSRHHRNHLNHYHF</sequence>
<dbReference type="Proteomes" id="UP000663823">
    <property type="component" value="Unassembled WGS sequence"/>
</dbReference>